<accession>A0A2C9UUE4</accession>
<gene>
    <name evidence="1" type="ORF">MANES_12G073100</name>
</gene>
<name>A0A2C9UUE4_MANES</name>
<proteinExistence type="predicted"/>
<protein>
    <submittedName>
        <fullName evidence="1">Uncharacterized protein</fullName>
    </submittedName>
</protein>
<reference evidence="1" key="1">
    <citation type="submission" date="2016-02" db="EMBL/GenBank/DDBJ databases">
        <title>WGS assembly of Manihot esculenta.</title>
        <authorList>
            <person name="Bredeson J.V."/>
            <person name="Prochnik S.E."/>
            <person name="Lyons J.B."/>
            <person name="Schmutz J."/>
            <person name="Grimwood J."/>
            <person name="Vrebalov J."/>
            <person name="Bart R.S."/>
            <person name="Amuge T."/>
            <person name="Ferguson M.E."/>
            <person name="Green R."/>
            <person name="Putnam N."/>
            <person name="Stites J."/>
            <person name="Rounsley S."/>
            <person name="Rokhsar D.S."/>
        </authorList>
    </citation>
    <scope>NUCLEOTIDE SEQUENCE [LARGE SCALE GENOMIC DNA]</scope>
    <source>
        <tissue evidence="1">Leaf</tissue>
    </source>
</reference>
<sequence>MDDAAAVAASDLILVGQLVDNGNFSVAHVRNVLKQIWNLAFDFHVKGVPELKSTFLFIFSHG</sequence>
<dbReference type="AlphaFoldDB" id="A0A2C9UUE4"/>
<evidence type="ECO:0000313" key="1">
    <source>
        <dbReference type="EMBL" id="OAY35109.1"/>
    </source>
</evidence>
<organism evidence="1">
    <name type="scientific">Manihot esculenta</name>
    <name type="common">Cassava</name>
    <name type="synonym">Jatropha manihot</name>
    <dbReference type="NCBI Taxonomy" id="3983"/>
    <lineage>
        <taxon>Eukaryota</taxon>
        <taxon>Viridiplantae</taxon>
        <taxon>Streptophyta</taxon>
        <taxon>Embryophyta</taxon>
        <taxon>Tracheophyta</taxon>
        <taxon>Spermatophyta</taxon>
        <taxon>Magnoliopsida</taxon>
        <taxon>eudicotyledons</taxon>
        <taxon>Gunneridae</taxon>
        <taxon>Pentapetalae</taxon>
        <taxon>rosids</taxon>
        <taxon>fabids</taxon>
        <taxon>Malpighiales</taxon>
        <taxon>Euphorbiaceae</taxon>
        <taxon>Crotonoideae</taxon>
        <taxon>Manihoteae</taxon>
        <taxon>Manihot</taxon>
    </lineage>
</organism>
<dbReference type="EMBL" id="CM004398">
    <property type="protein sequence ID" value="OAY35109.1"/>
    <property type="molecule type" value="Genomic_DNA"/>
</dbReference>